<dbReference type="Gene3D" id="2.30.42.10">
    <property type="match status" value="1"/>
</dbReference>
<dbReference type="InterPro" id="IPR009003">
    <property type="entry name" value="Peptidase_S1_PA"/>
</dbReference>
<dbReference type="Gene3D" id="2.40.10.120">
    <property type="match status" value="1"/>
</dbReference>
<dbReference type="SMART" id="SM00228">
    <property type="entry name" value="PDZ"/>
    <property type="match status" value="1"/>
</dbReference>
<dbReference type="HOGENOM" id="CLU_020120_2_0_7"/>
<evidence type="ECO:0000313" key="4">
    <source>
        <dbReference type="EMBL" id="ETW93560.1"/>
    </source>
</evidence>
<dbReference type="InterPro" id="IPR001478">
    <property type="entry name" value="PDZ"/>
</dbReference>
<comment type="caution">
    <text evidence="4">The sequence shown here is derived from an EMBL/GenBank/DDBJ whole genome shotgun (WGS) entry which is preliminary data.</text>
</comment>
<evidence type="ECO:0000313" key="5">
    <source>
        <dbReference type="Proteomes" id="UP000019141"/>
    </source>
</evidence>
<feature type="domain" description="PDZ" evidence="3">
    <location>
        <begin position="84"/>
        <end position="170"/>
    </location>
</feature>
<dbReference type="EMBL" id="AZHW01001215">
    <property type="protein sequence ID" value="ETW93560.1"/>
    <property type="molecule type" value="Genomic_DNA"/>
</dbReference>
<dbReference type="PRINTS" id="PR00834">
    <property type="entry name" value="PROTEASES2C"/>
</dbReference>
<organism evidence="4 5">
    <name type="scientific">Entotheonella factor</name>
    <dbReference type="NCBI Taxonomy" id="1429438"/>
    <lineage>
        <taxon>Bacteria</taxon>
        <taxon>Pseudomonadati</taxon>
        <taxon>Nitrospinota/Tectimicrobiota group</taxon>
        <taxon>Candidatus Tectimicrobiota</taxon>
        <taxon>Candidatus Entotheonellia</taxon>
        <taxon>Candidatus Entotheonellales</taxon>
        <taxon>Candidatus Entotheonellaceae</taxon>
        <taxon>Candidatus Entotheonella</taxon>
    </lineage>
</organism>
<dbReference type="Proteomes" id="UP000019141">
    <property type="component" value="Unassembled WGS sequence"/>
</dbReference>
<keyword evidence="2" id="KW-0378">Hydrolase</keyword>
<keyword evidence="5" id="KW-1185">Reference proteome</keyword>
<protein>
    <recommendedName>
        <fullName evidence="3">PDZ domain-containing protein</fullName>
    </recommendedName>
</protein>
<accession>W4L798</accession>
<dbReference type="AlphaFoldDB" id="W4L798"/>
<dbReference type="GO" id="GO:0006508">
    <property type="term" value="P:proteolysis"/>
    <property type="evidence" value="ECO:0007669"/>
    <property type="project" value="UniProtKB-KW"/>
</dbReference>
<dbReference type="PANTHER" id="PTHR43343:SF3">
    <property type="entry name" value="PROTEASE DO-LIKE 8, CHLOROPLASTIC"/>
    <property type="match status" value="1"/>
</dbReference>
<dbReference type="Pfam" id="PF00089">
    <property type="entry name" value="Trypsin"/>
    <property type="match status" value="1"/>
</dbReference>
<evidence type="ECO:0000256" key="1">
    <source>
        <dbReference type="ARBA" id="ARBA00022670"/>
    </source>
</evidence>
<dbReference type="SUPFAM" id="SSF50494">
    <property type="entry name" value="Trypsin-like serine proteases"/>
    <property type="match status" value="1"/>
</dbReference>
<dbReference type="InterPro" id="IPR001254">
    <property type="entry name" value="Trypsin_dom"/>
</dbReference>
<reference evidence="4 5" key="1">
    <citation type="journal article" date="2014" name="Nature">
        <title>An environmental bacterial taxon with a large and distinct metabolic repertoire.</title>
        <authorList>
            <person name="Wilson M.C."/>
            <person name="Mori T."/>
            <person name="Ruckert C."/>
            <person name="Uria A.R."/>
            <person name="Helf M.J."/>
            <person name="Takada K."/>
            <person name="Gernert C."/>
            <person name="Steffens U.A."/>
            <person name="Heycke N."/>
            <person name="Schmitt S."/>
            <person name="Rinke C."/>
            <person name="Helfrich E.J."/>
            <person name="Brachmann A.O."/>
            <person name="Gurgui C."/>
            <person name="Wakimoto T."/>
            <person name="Kracht M."/>
            <person name="Crusemann M."/>
            <person name="Hentschel U."/>
            <person name="Abe I."/>
            <person name="Matsunaga S."/>
            <person name="Kalinowski J."/>
            <person name="Takeyama H."/>
            <person name="Piel J."/>
        </authorList>
    </citation>
    <scope>NUCLEOTIDE SEQUENCE [LARGE SCALE GENOMIC DNA]</scope>
    <source>
        <strain evidence="5">TSY1</strain>
    </source>
</reference>
<evidence type="ECO:0000256" key="2">
    <source>
        <dbReference type="ARBA" id="ARBA00022801"/>
    </source>
</evidence>
<name>W4L798_ENTF1</name>
<dbReference type="GO" id="GO:0004252">
    <property type="term" value="F:serine-type endopeptidase activity"/>
    <property type="evidence" value="ECO:0007669"/>
    <property type="project" value="InterPro"/>
</dbReference>
<gene>
    <name evidence="4" type="ORF">ETSY1_38680</name>
</gene>
<dbReference type="SUPFAM" id="SSF50156">
    <property type="entry name" value="PDZ domain-like"/>
    <property type="match status" value="1"/>
</dbReference>
<dbReference type="InterPro" id="IPR051201">
    <property type="entry name" value="Chloro_Bact_Ser_Proteases"/>
</dbReference>
<dbReference type="InterPro" id="IPR001940">
    <property type="entry name" value="Peptidase_S1C"/>
</dbReference>
<dbReference type="PANTHER" id="PTHR43343">
    <property type="entry name" value="PEPTIDASE S12"/>
    <property type="match status" value="1"/>
</dbReference>
<evidence type="ECO:0000259" key="3">
    <source>
        <dbReference type="SMART" id="SM00228"/>
    </source>
</evidence>
<proteinExistence type="predicted"/>
<sequence>MRKNRLRLPSVSGRAIPDVIQTDAAINPGNSGGPLLDSAGRLIGVNTAIYSPSGSSAGIGFAVPVDTVNRVVPQLIRHGRVARPGLGGHFENAALRKGINGVLTMEVAEGSAAAAAGLKGMRRNRLGQWIFGDVIVGIEQEPVTSLDDLTRLLEQYNVGDTVRVVILREGQRVTLPVTLQAIN</sequence>
<dbReference type="Pfam" id="PF13180">
    <property type="entry name" value="PDZ_2"/>
    <property type="match status" value="1"/>
</dbReference>
<keyword evidence="1" id="KW-0645">Protease</keyword>
<dbReference type="InterPro" id="IPR036034">
    <property type="entry name" value="PDZ_sf"/>
</dbReference>